<gene>
    <name evidence="2" type="ORF">ACFFTR_35310</name>
</gene>
<comment type="caution">
    <text evidence="2">The sequence shown here is derived from an EMBL/GenBank/DDBJ whole genome shotgun (WGS) entry which is preliminary data.</text>
</comment>
<dbReference type="RefSeq" id="WP_223102931.1">
    <property type="nucleotide sequence ID" value="NZ_CP061913.1"/>
</dbReference>
<reference evidence="2 3" key="1">
    <citation type="submission" date="2024-09" db="EMBL/GenBank/DDBJ databases">
        <authorList>
            <person name="Sun Q."/>
            <person name="Mori K."/>
        </authorList>
    </citation>
    <scope>NUCLEOTIDE SEQUENCE [LARGE SCALE GENOMIC DNA]</scope>
    <source>
        <strain evidence="2 3">JCM 3307</strain>
    </source>
</reference>
<keyword evidence="1" id="KW-0812">Transmembrane</keyword>
<evidence type="ECO:0000256" key="1">
    <source>
        <dbReference type="SAM" id="Phobius"/>
    </source>
</evidence>
<keyword evidence="1" id="KW-1133">Transmembrane helix</keyword>
<dbReference type="Proteomes" id="UP001589608">
    <property type="component" value="Unassembled WGS sequence"/>
</dbReference>
<protein>
    <submittedName>
        <fullName evidence="2">Exo-alpha-sialidase</fullName>
    </submittedName>
</protein>
<dbReference type="InterPro" id="IPR036278">
    <property type="entry name" value="Sialidase_sf"/>
</dbReference>
<keyword evidence="1" id="KW-0472">Membrane</keyword>
<name>A0ABV5MHN4_9ACTN</name>
<organism evidence="2 3">
    <name type="scientific">Dactylosporangium vinaceum</name>
    <dbReference type="NCBI Taxonomy" id="53362"/>
    <lineage>
        <taxon>Bacteria</taxon>
        <taxon>Bacillati</taxon>
        <taxon>Actinomycetota</taxon>
        <taxon>Actinomycetes</taxon>
        <taxon>Micromonosporales</taxon>
        <taxon>Micromonosporaceae</taxon>
        <taxon>Dactylosporangium</taxon>
    </lineage>
</organism>
<accession>A0ABV5MHN4</accession>
<dbReference type="InterPro" id="IPR015943">
    <property type="entry name" value="WD40/YVTN_repeat-like_dom_sf"/>
</dbReference>
<dbReference type="EMBL" id="JBHMCA010000057">
    <property type="protein sequence ID" value="MFB9448385.1"/>
    <property type="molecule type" value="Genomic_DNA"/>
</dbReference>
<dbReference type="Gene3D" id="2.130.10.10">
    <property type="entry name" value="YVTN repeat-like/Quinoprotein amine dehydrogenase"/>
    <property type="match status" value="2"/>
</dbReference>
<evidence type="ECO:0000313" key="3">
    <source>
        <dbReference type="Proteomes" id="UP001589608"/>
    </source>
</evidence>
<proteinExistence type="predicted"/>
<sequence>MSRMRAGFEQVAGQAAPPTRLSADGVYAEALRRRRANRTRLGAGVATLLAAGVGLSLLTGGVPAPWPVGQPGAGGRPLLSVMAGDAEHLFVTVEGCPGPAFEPDHCGPGLFGSDDGGRTWTERQDVVIGQVSVPVPGVVFWQHPQEGSSISQDGGLTWRDIQPMHPAIAEVPHNGWVTADCPASPSACRLVAYDPASFTSFPLGAGPALIGLKILPVPAESGIWITGRERLGEHRPVVAVSRDRGRRWAVHTFTDAGDPTYGVTAASTDGVTGYAMLGPQAYRTIDAGDTWQRTDRLDTLPDPTGESFVAADGSHVVPTGPGSWYSSRDGNDYQLTRLDGVRPPVHVIAPGLYVASDRTAVHRSTDGLHWTRIPVTIPR</sequence>
<evidence type="ECO:0000313" key="2">
    <source>
        <dbReference type="EMBL" id="MFB9448385.1"/>
    </source>
</evidence>
<feature type="transmembrane region" description="Helical" evidence="1">
    <location>
        <begin position="41"/>
        <end position="62"/>
    </location>
</feature>
<dbReference type="SUPFAM" id="SSF50939">
    <property type="entry name" value="Sialidases"/>
    <property type="match status" value="1"/>
</dbReference>
<keyword evidence="3" id="KW-1185">Reference proteome</keyword>